<feature type="transmembrane region" description="Helical" evidence="1">
    <location>
        <begin position="20"/>
        <end position="45"/>
    </location>
</feature>
<name>A0A7W5ZKZ8_9BACT</name>
<comment type="caution">
    <text evidence="2">The sequence shown here is derived from an EMBL/GenBank/DDBJ whole genome shotgun (WGS) entry which is preliminary data.</text>
</comment>
<keyword evidence="3" id="KW-1185">Reference proteome</keyword>
<dbReference type="Proteomes" id="UP000541352">
    <property type="component" value="Unassembled WGS sequence"/>
</dbReference>
<dbReference type="RefSeq" id="WP_183975085.1">
    <property type="nucleotide sequence ID" value="NZ_JACIBY010000006.1"/>
</dbReference>
<evidence type="ECO:0000313" key="2">
    <source>
        <dbReference type="EMBL" id="MBB3839090.1"/>
    </source>
</evidence>
<dbReference type="EMBL" id="JACIBY010000006">
    <property type="protein sequence ID" value="MBB3839090.1"/>
    <property type="molecule type" value="Genomic_DNA"/>
</dbReference>
<proteinExistence type="predicted"/>
<reference evidence="2 3" key="1">
    <citation type="submission" date="2020-08" db="EMBL/GenBank/DDBJ databases">
        <title>Genomic Encyclopedia of Type Strains, Phase IV (KMG-IV): sequencing the most valuable type-strain genomes for metagenomic binning, comparative biology and taxonomic classification.</title>
        <authorList>
            <person name="Goeker M."/>
        </authorList>
    </citation>
    <scope>NUCLEOTIDE SEQUENCE [LARGE SCALE GENOMIC DNA]</scope>
    <source>
        <strain evidence="2 3">DSM 17976</strain>
    </source>
</reference>
<keyword evidence="1" id="KW-0812">Transmembrane</keyword>
<evidence type="ECO:0000256" key="1">
    <source>
        <dbReference type="SAM" id="Phobius"/>
    </source>
</evidence>
<organism evidence="2 3">
    <name type="scientific">Runella defluvii</name>
    <dbReference type="NCBI Taxonomy" id="370973"/>
    <lineage>
        <taxon>Bacteria</taxon>
        <taxon>Pseudomonadati</taxon>
        <taxon>Bacteroidota</taxon>
        <taxon>Cytophagia</taxon>
        <taxon>Cytophagales</taxon>
        <taxon>Spirosomataceae</taxon>
        <taxon>Runella</taxon>
    </lineage>
</organism>
<gene>
    <name evidence="2" type="ORF">FHS57_003096</name>
</gene>
<protein>
    <submittedName>
        <fullName evidence="2">CBS domain containing-hemolysin-like protein</fullName>
    </submittedName>
</protein>
<accession>A0A7W5ZKZ8</accession>
<dbReference type="AlphaFoldDB" id="A0A7W5ZKZ8"/>
<keyword evidence="1" id="KW-0472">Membrane</keyword>
<keyword evidence="1" id="KW-1133">Transmembrane helix</keyword>
<sequence>MLSRRQEREQIKKSLGFRIWSVAFTIFYPFISLFTWIFTGIVLLFSGLSRGLVWVLKGGRSI</sequence>
<evidence type="ECO:0000313" key="3">
    <source>
        <dbReference type="Proteomes" id="UP000541352"/>
    </source>
</evidence>